<dbReference type="EMBL" id="LHZA01000087">
    <property type="protein sequence ID" value="KXV01759.1"/>
    <property type="molecule type" value="Genomic_DNA"/>
</dbReference>
<organism evidence="2 3">
    <name type="scientific">Acetobacter cerevisiae</name>
    <dbReference type="NCBI Taxonomy" id="178900"/>
    <lineage>
        <taxon>Bacteria</taxon>
        <taxon>Pseudomonadati</taxon>
        <taxon>Pseudomonadota</taxon>
        <taxon>Alphaproteobacteria</taxon>
        <taxon>Acetobacterales</taxon>
        <taxon>Acetobacteraceae</taxon>
        <taxon>Acetobacter</taxon>
    </lineage>
</organism>
<proteinExistence type="predicted"/>
<evidence type="ECO:0000256" key="1">
    <source>
        <dbReference type="SAM" id="Phobius"/>
    </source>
</evidence>
<keyword evidence="1" id="KW-1133">Transmembrane helix</keyword>
<comment type="caution">
    <text evidence="2">The sequence shown here is derived from an EMBL/GenBank/DDBJ whole genome shotgun (WGS) entry which is preliminary data.</text>
</comment>
<evidence type="ECO:0000313" key="2">
    <source>
        <dbReference type="EMBL" id="KXV01759.1"/>
    </source>
</evidence>
<dbReference type="PATRIC" id="fig|178900.5.peg.118"/>
<reference evidence="2 3" key="1">
    <citation type="submission" date="2015-06" db="EMBL/GenBank/DDBJ databases">
        <title>Improved classification and identification of acetic acid bacteria using matrix-assisted laser desorption/ionization time-of-flight mass spectrometry; Gluconobacter nephelii and Gluconobacter uchimurae are later heterotypic synonyms of Gluconobacter japonicus and Gluconobacter oxydans, respectively.</title>
        <authorList>
            <person name="Li L."/>
            <person name="Cleenwerck I."/>
            <person name="De Vuyst L."/>
            <person name="Vandamme P."/>
        </authorList>
    </citation>
    <scope>NUCLEOTIDE SEQUENCE [LARGE SCALE GENOMIC DNA]</scope>
    <source>
        <strain evidence="2 3">LMG 1625</strain>
    </source>
</reference>
<dbReference type="RefSeq" id="WP_062247622.1">
    <property type="nucleotide sequence ID" value="NZ_LHZA01000087.1"/>
</dbReference>
<keyword evidence="1" id="KW-0472">Membrane</keyword>
<keyword evidence="1" id="KW-0812">Transmembrane</keyword>
<protein>
    <submittedName>
        <fullName evidence="2">Uncharacterized protein</fullName>
    </submittedName>
</protein>
<evidence type="ECO:0000313" key="3">
    <source>
        <dbReference type="Proteomes" id="UP000075473"/>
    </source>
</evidence>
<dbReference type="AlphaFoldDB" id="A0A149QWR2"/>
<dbReference type="Proteomes" id="UP000075473">
    <property type="component" value="Unassembled WGS sequence"/>
</dbReference>
<name>A0A149QWR2_9PROT</name>
<sequence>MEQTPGTPKALMAAVIGMGILIVVGTLGLVGVIIHRMGAHTPPTSAALSAPAVPLQDAPARPVLPAGTHLISMARVRDDLLALHVSTNGEDRILLWQVSTGRILPGIDSAAPSAGATP</sequence>
<feature type="transmembrane region" description="Helical" evidence="1">
    <location>
        <begin position="12"/>
        <end position="34"/>
    </location>
</feature>
<accession>A0A149QWR2</accession>
<gene>
    <name evidence="2" type="ORF">AD928_01340</name>
</gene>